<gene>
    <name evidence="2" type="ORF">N784_12445</name>
</gene>
<organism evidence="2 3">
    <name type="scientific">Pontibacillus litoralis JSM 072002</name>
    <dbReference type="NCBI Taxonomy" id="1385512"/>
    <lineage>
        <taxon>Bacteria</taxon>
        <taxon>Bacillati</taxon>
        <taxon>Bacillota</taxon>
        <taxon>Bacilli</taxon>
        <taxon>Bacillales</taxon>
        <taxon>Bacillaceae</taxon>
        <taxon>Pontibacillus</taxon>
    </lineage>
</organism>
<feature type="transmembrane region" description="Helical" evidence="1">
    <location>
        <begin position="51"/>
        <end position="73"/>
    </location>
</feature>
<accession>A0A0A5G9W0</accession>
<comment type="caution">
    <text evidence="2">The sequence shown here is derived from an EMBL/GenBank/DDBJ whole genome shotgun (WGS) entry which is preliminary data.</text>
</comment>
<keyword evidence="1" id="KW-1003">Cell membrane</keyword>
<dbReference type="HAMAP" id="MF_02088">
    <property type="entry name" value="Q_prec_transport"/>
    <property type="match status" value="1"/>
</dbReference>
<comment type="function">
    <text evidence="1">Involved in the import of queuosine (Q) precursors, required for Q precursor salvage.</text>
</comment>
<feature type="transmembrane region" description="Helical" evidence="1">
    <location>
        <begin position="85"/>
        <end position="108"/>
    </location>
</feature>
<dbReference type="GO" id="GO:0022857">
    <property type="term" value="F:transmembrane transporter activity"/>
    <property type="evidence" value="ECO:0007669"/>
    <property type="project" value="UniProtKB-UniRule"/>
</dbReference>
<dbReference type="AlphaFoldDB" id="A0A0A5G9W0"/>
<dbReference type="InterPro" id="IPR003744">
    <property type="entry name" value="YhhQ"/>
</dbReference>
<evidence type="ECO:0000256" key="1">
    <source>
        <dbReference type="HAMAP-Rule" id="MF_02088"/>
    </source>
</evidence>
<dbReference type="eggNOG" id="COG1738">
    <property type="taxonomic scope" value="Bacteria"/>
</dbReference>
<dbReference type="PANTHER" id="PTHR34300:SF2">
    <property type="entry name" value="QUEUOSINE PRECURSOR TRANSPORTER-RELATED"/>
    <property type="match status" value="1"/>
</dbReference>
<comment type="subcellular location">
    <subcellularLocation>
        <location evidence="1">Cell membrane</location>
        <topology evidence="1">Multi-pass membrane protein</topology>
    </subcellularLocation>
</comment>
<keyword evidence="3" id="KW-1185">Reference proteome</keyword>
<dbReference type="OrthoDB" id="9805479at2"/>
<keyword evidence="1" id="KW-0472">Membrane</keyword>
<comment type="similarity">
    <text evidence="1">Belongs to the vitamin uptake transporter (VUT/ECF) (TC 2.A.88) family. Q precursor transporter subfamily.</text>
</comment>
<feature type="transmembrane region" description="Helical" evidence="1">
    <location>
        <begin position="29"/>
        <end position="45"/>
    </location>
</feature>
<feature type="transmembrane region" description="Helical" evidence="1">
    <location>
        <begin position="198"/>
        <end position="218"/>
    </location>
</feature>
<dbReference type="PANTHER" id="PTHR34300">
    <property type="entry name" value="QUEUOSINE PRECURSOR TRANSPORTER-RELATED"/>
    <property type="match status" value="1"/>
</dbReference>
<reference evidence="2 3" key="1">
    <citation type="submission" date="2013-08" db="EMBL/GenBank/DDBJ databases">
        <authorList>
            <person name="Huang J."/>
            <person name="Wang G."/>
        </authorList>
    </citation>
    <scope>NUCLEOTIDE SEQUENCE [LARGE SCALE GENOMIC DNA]</scope>
    <source>
        <strain evidence="2 3">JSM 072002</strain>
    </source>
</reference>
<dbReference type="Pfam" id="PF02592">
    <property type="entry name" value="Vut_1"/>
    <property type="match status" value="1"/>
</dbReference>
<name>A0A0A5G9W0_9BACI</name>
<sequence length="223" mass="25509">MTNEILWIIFAIVNFSMVTFIYRTFGKQGLFVWIGMSTVIANIQVTKTIEMFGLTATLGNIIYGTAFLATDILNEKYGKEDAKRAVWLGFFTLISMTVMMKIALLFTPAPDDFAHDALATLFDVMPRVALGSLLAYLVSQYFDVWIYAKLKEKFPQDKWLWVRNNGSTMISQLLDSLVFCLVAFYGEFPANVWLEVFMTTYIIKFLVAALDTPFLYVAKKFHQ</sequence>
<feature type="transmembrane region" description="Helical" evidence="1">
    <location>
        <begin position="6"/>
        <end position="22"/>
    </location>
</feature>
<keyword evidence="1" id="KW-1133">Transmembrane helix</keyword>
<proteinExistence type="inferred from homology"/>
<evidence type="ECO:0000313" key="2">
    <source>
        <dbReference type="EMBL" id="KGX87910.1"/>
    </source>
</evidence>
<dbReference type="NCBIfam" id="TIGR00697">
    <property type="entry name" value="queuosine precursor transporter"/>
    <property type="match status" value="1"/>
</dbReference>
<feature type="transmembrane region" description="Helical" evidence="1">
    <location>
        <begin position="169"/>
        <end position="186"/>
    </location>
</feature>
<keyword evidence="1" id="KW-0813">Transport</keyword>
<protein>
    <recommendedName>
        <fullName evidence="1">Probable queuosine precursor transporter</fullName>
        <shortName evidence="1">Q precursor transporter</shortName>
    </recommendedName>
</protein>
<dbReference type="Proteomes" id="UP000030401">
    <property type="component" value="Unassembled WGS sequence"/>
</dbReference>
<dbReference type="STRING" id="1385512.N784_12445"/>
<feature type="transmembrane region" description="Helical" evidence="1">
    <location>
        <begin position="128"/>
        <end position="148"/>
    </location>
</feature>
<keyword evidence="1" id="KW-0812">Transmembrane</keyword>
<evidence type="ECO:0000313" key="3">
    <source>
        <dbReference type="Proteomes" id="UP000030401"/>
    </source>
</evidence>
<dbReference type="GO" id="GO:0005886">
    <property type="term" value="C:plasma membrane"/>
    <property type="evidence" value="ECO:0007669"/>
    <property type="project" value="UniProtKB-SubCell"/>
</dbReference>
<dbReference type="EMBL" id="AVPG01000004">
    <property type="protein sequence ID" value="KGX87910.1"/>
    <property type="molecule type" value="Genomic_DNA"/>
</dbReference>
<dbReference type="RefSeq" id="WP_036832840.1">
    <property type="nucleotide sequence ID" value="NZ_AVPG01000004.1"/>
</dbReference>